<dbReference type="PANTHER" id="PTHR30483:SF6">
    <property type="entry name" value="PERIPLASMIC BINDING PROTEIN OF ABC TRANSPORTER FOR NATURAL AMINO ACIDS"/>
    <property type="match status" value="1"/>
</dbReference>
<sequence length="417" mass="44498">MRGKSVGVAGAVLLLTACGGTVAGGGGGGGGGSDEPVRIGVITGLTGAYVQLGEEQRNGAELAVEQLGGQIGDRPIELIVRDDQLKPDVALREAQALVQEEQVDYLTGCVSAATTLAVNQIATQAGVPYIGTCQTEQLNRPPNYDADLTYHLAPTPSQAINAGSPFICDQLGRSVFLLMPDYAFGHEQEAAYKQAIPEQAGCTVVGTAYFPLGTTDFNPYIPTIEGSGAEVLVFGGAGRDQVSFLRQVDQFGLTDRFRTFLSIEDLSFDQELGFDLIDGTWAMAAFYWNVEDEGVQEYVDAYREAYGAPPGGYGVYLWNAINLIAASIEDGAETPEEFREFMEGKEVSLAQGEMTIRACDHQALAPIVILEGLAADEAESRGGDGQWGYREVVETLPGSEDYAPTCEEVQTEFQRAG</sequence>
<evidence type="ECO:0000259" key="4">
    <source>
        <dbReference type="Pfam" id="PF13458"/>
    </source>
</evidence>
<protein>
    <submittedName>
        <fullName evidence="5">Amino acid/amide ABC transporter substrate-binding protein, HAAT family</fullName>
    </submittedName>
</protein>
<comment type="similarity">
    <text evidence="1">Belongs to the leucine-binding protein family.</text>
</comment>
<reference evidence="5 6" key="1">
    <citation type="submission" date="2016-10" db="EMBL/GenBank/DDBJ databases">
        <authorList>
            <person name="de Groot N.N."/>
        </authorList>
    </citation>
    <scope>NUCLEOTIDE SEQUENCE [LARGE SCALE GENOMIC DNA]</scope>
    <source>
        <strain evidence="5 6">DSM 45317</strain>
    </source>
</reference>
<dbReference type="AlphaFoldDB" id="A0A1I4I5S5"/>
<evidence type="ECO:0000313" key="5">
    <source>
        <dbReference type="EMBL" id="SFL49615.1"/>
    </source>
</evidence>
<dbReference type="Gene3D" id="3.40.50.2300">
    <property type="match status" value="2"/>
</dbReference>
<proteinExistence type="inferred from homology"/>
<feature type="domain" description="Leucine-binding protein" evidence="4">
    <location>
        <begin position="36"/>
        <end position="371"/>
    </location>
</feature>
<dbReference type="EMBL" id="FOSW01000012">
    <property type="protein sequence ID" value="SFL49615.1"/>
    <property type="molecule type" value="Genomic_DNA"/>
</dbReference>
<dbReference type="Proteomes" id="UP000199152">
    <property type="component" value="Unassembled WGS sequence"/>
</dbReference>
<keyword evidence="6" id="KW-1185">Reference proteome</keyword>
<dbReference type="InterPro" id="IPR051010">
    <property type="entry name" value="BCAA_transport"/>
</dbReference>
<dbReference type="SUPFAM" id="SSF53822">
    <property type="entry name" value="Periplasmic binding protein-like I"/>
    <property type="match status" value="1"/>
</dbReference>
<accession>A0A1I4I5S5</accession>
<name>A0A1I4I5S5_9ACTN</name>
<evidence type="ECO:0000256" key="3">
    <source>
        <dbReference type="SAM" id="SignalP"/>
    </source>
</evidence>
<dbReference type="Pfam" id="PF13458">
    <property type="entry name" value="Peripla_BP_6"/>
    <property type="match status" value="1"/>
</dbReference>
<dbReference type="InterPro" id="IPR028081">
    <property type="entry name" value="Leu-bd"/>
</dbReference>
<gene>
    <name evidence="5" type="ORF">SAMN04488085_11255</name>
</gene>
<dbReference type="InterPro" id="IPR028082">
    <property type="entry name" value="Peripla_BP_I"/>
</dbReference>
<dbReference type="OrthoDB" id="7337537at2"/>
<dbReference type="InParanoid" id="A0A1I4I5S5"/>
<dbReference type="PROSITE" id="PS51257">
    <property type="entry name" value="PROKAR_LIPOPROTEIN"/>
    <property type="match status" value="1"/>
</dbReference>
<feature type="chain" id="PRO_5039244548" evidence="3">
    <location>
        <begin position="24"/>
        <end position="417"/>
    </location>
</feature>
<evidence type="ECO:0000256" key="2">
    <source>
        <dbReference type="ARBA" id="ARBA00022729"/>
    </source>
</evidence>
<dbReference type="PANTHER" id="PTHR30483">
    <property type="entry name" value="LEUCINE-SPECIFIC-BINDING PROTEIN"/>
    <property type="match status" value="1"/>
</dbReference>
<dbReference type="RefSeq" id="WP_091327387.1">
    <property type="nucleotide sequence ID" value="NZ_FOSW01000012.1"/>
</dbReference>
<evidence type="ECO:0000313" key="6">
    <source>
        <dbReference type="Proteomes" id="UP000199152"/>
    </source>
</evidence>
<keyword evidence="2 3" id="KW-0732">Signal</keyword>
<organism evidence="5 6">
    <name type="scientific">Geodermatophilus ruber</name>
    <dbReference type="NCBI Taxonomy" id="504800"/>
    <lineage>
        <taxon>Bacteria</taxon>
        <taxon>Bacillati</taxon>
        <taxon>Actinomycetota</taxon>
        <taxon>Actinomycetes</taxon>
        <taxon>Geodermatophilales</taxon>
        <taxon>Geodermatophilaceae</taxon>
        <taxon>Geodermatophilus</taxon>
    </lineage>
</organism>
<dbReference type="STRING" id="504800.SAMN04488085_11255"/>
<evidence type="ECO:0000256" key="1">
    <source>
        <dbReference type="ARBA" id="ARBA00010062"/>
    </source>
</evidence>
<feature type="signal peptide" evidence="3">
    <location>
        <begin position="1"/>
        <end position="23"/>
    </location>
</feature>